<dbReference type="SUPFAM" id="SSF54001">
    <property type="entry name" value="Cysteine proteinases"/>
    <property type="match status" value="1"/>
</dbReference>
<evidence type="ECO:0000256" key="3">
    <source>
        <dbReference type="ARBA" id="ARBA00022670"/>
    </source>
</evidence>
<name>A0A9P6TAA1_9BASI</name>
<keyword evidence="8" id="KW-1185">Reference proteome</keyword>
<dbReference type="GO" id="GO:0070139">
    <property type="term" value="F:SUMO-specific endopeptidase activity"/>
    <property type="evidence" value="ECO:0007669"/>
    <property type="project" value="TreeGrafter"/>
</dbReference>
<evidence type="ECO:0000256" key="4">
    <source>
        <dbReference type="ARBA" id="ARBA00022786"/>
    </source>
</evidence>
<evidence type="ECO:0000313" key="7">
    <source>
        <dbReference type="EMBL" id="KAG0143378.1"/>
    </source>
</evidence>
<dbReference type="Proteomes" id="UP000886653">
    <property type="component" value="Unassembled WGS sequence"/>
</dbReference>
<comment type="caution">
    <text evidence="7">The sequence shown here is derived from an EMBL/GenBank/DDBJ whole genome shotgun (WGS) entry which is preliminary data.</text>
</comment>
<dbReference type="PROSITE" id="PS50600">
    <property type="entry name" value="ULP_PROTEASE"/>
    <property type="match status" value="1"/>
</dbReference>
<keyword evidence="2" id="KW-0597">Phosphoprotein</keyword>
<dbReference type="GO" id="GO:0016926">
    <property type="term" value="P:protein desumoylation"/>
    <property type="evidence" value="ECO:0007669"/>
    <property type="project" value="TreeGrafter"/>
</dbReference>
<evidence type="ECO:0000256" key="2">
    <source>
        <dbReference type="ARBA" id="ARBA00022553"/>
    </source>
</evidence>
<keyword evidence="5" id="KW-0378">Hydrolase</keyword>
<evidence type="ECO:0000256" key="1">
    <source>
        <dbReference type="ARBA" id="ARBA00005234"/>
    </source>
</evidence>
<accession>A0A9P6TAA1</accession>
<dbReference type="AlphaFoldDB" id="A0A9P6TAA1"/>
<organism evidence="7 8">
    <name type="scientific">Cronartium quercuum f. sp. fusiforme G11</name>
    <dbReference type="NCBI Taxonomy" id="708437"/>
    <lineage>
        <taxon>Eukaryota</taxon>
        <taxon>Fungi</taxon>
        <taxon>Dikarya</taxon>
        <taxon>Basidiomycota</taxon>
        <taxon>Pucciniomycotina</taxon>
        <taxon>Pucciniomycetes</taxon>
        <taxon>Pucciniales</taxon>
        <taxon>Coleosporiaceae</taxon>
        <taxon>Cronartium</taxon>
    </lineage>
</organism>
<feature type="domain" description="Ubiquitin-like protease family profile" evidence="6">
    <location>
        <begin position="12"/>
        <end position="79"/>
    </location>
</feature>
<dbReference type="InterPro" id="IPR051947">
    <property type="entry name" value="Sentrin-specific_protease"/>
</dbReference>
<protein>
    <recommendedName>
        <fullName evidence="6">Ubiquitin-like protease family profile domain-containing protein</fullName>
    </recommendedName>
</protein>
<reference evidence="7" key="1">
    <citation type="submission" date="2013-11" db="EMBL/GenBank/DDBJ databases">
        <title>Genome sequence of the fusiform rust pathogen reveals effectors for host alternation and coevolution with pine.</title>
        <authorList>
            <consortium name="DOE Joint Genome Institute"/>
            <person name="Smith K."/>
            <person name="Pendleton A."/>
            <person name="Kubisiak T."/>
            <person name="Anderson C."/>
            <person name="Salamov A."/>
            <person name="Aerts A."/>
            <person name="Riley R."/>
            <person name="Clum A."/>
            <person name="Lindquist E."/>
            <person name="Ence D."/>
            <person name="Campbell M."/>
            <person name="Kronenberg Z."/>
            <person name="Feau N."/>
            <person name="Dhillon B."/>
            <person name="Hamelin R."/>
            <person name="Burleigh J."/>
            <person name="Smith J."/>
            <person name="Yandell M."/>
            <person name="Nelson C."/>
            <person name="Grigoriev I."/>
            <person name="Davis J."/>
        </authorList>
    </citation>
    <scope>NUCLEOTIDE SEQUENCE</scope>
    <source>
        <strain evidence="7">G11</strain>
    </source>
</reference>
<dbReference type="GO" id="GO:0006508">
    <property type="term" value="P:proteolysis"/>
    <property type="evidence" value="ECO:0007669"/>
    <property type="project" value="UniProtKB-KW"/>
</dbReference>
<dbReference type="Gene3D" id="1.10.418.20">
    <property type="match status" value="1"/>
</dbReference>
<dbReference type="PANTHER" id="PTHR46896">
    <property type="entry name" value="SENTRIN-SPECIFIC PROTEASE"/>
    <property type="match status" value="1"/>
</dbReference>
<comment type="similarity">
    <text evidence="1">Belongs to the peptidase C48 family.</text>
</comment>
<dbReference type="Pfam" id="PF02902">
    <property type="entry name" value="Peptidase_C48"/>
    <property type="match status" value="1"/>
</dbReference>
<evidence type="ECO:0000313" key="8">
    <source>
        <dbReference type="Proteomes" id="UP000886653"/>
    </source>
</evidence>
<sequence length="79" mass="9284">VLVWPYEGTNSVAITGGDLKRLEEGEFLNDTLIEFGLKWELEQIRNRDPALCESIHMFNSFFYQKLSKKQKAKWVQAYN</sequence>
<evidence type="ECO:0000259" key="6">
    <source>
        <dbReference type="PROSITE" id="PS50600"/>
    </source>
</evidence>
<evidence type="ECO:0000256" key="5">
    <source>
        <dbReference type="ARBA" id="ARBA00022801"/>
    </source>
</evidence>
<dbReference type="PANTHER" id="PTHR46896:SF3">
    <property type="entry name" value="FI06413P-RELATED"/>
    <property type="match status" value="1"/>
</dbReference>
<proteinExistence type="inferred from homology"/>
<dbReference type="InterPro" id="IPR038765">
    <property type="entry name" value="Papain-like_cys_pep_sf"/>
</dbReference>
<gene>
    <name evidence="7" type="ORF">CROQUDRAFT_48867</name>
</gene>
<dbReference type="Gene3D" id="3.30.310.130">
    <property type="entry name" value="Ubiquitin-related"/>
    <property type="match status" value="1"/>
</dbReference>
<feature type="non-terminal residue" evidence="7">
    <location>
        <position position="1"/>
    </location>
</feature>
<keyword evidence="4" id="KW-0833">Ubl conjugation pathway</keyword>
<dbReference type="GO" id="GO:0005634">
    <property type="term" value="C:nucleus"/>
    <property type="evidence" value="ECO:0007669"/>
    <property type="project" value="TreeGrafter"/>
</dbReference>
<dbReference type="InterPro" id="IPR003653">
    <property type="entry name" value="Peptidase_C48_C"/>
</dbReference>
<dbReference type="OrthoDB" id="2507643at2759"/>
<dbReference type="GO" id="GO:0005737">
    <property type="term" value="C:cytoplasm"/>
    <property type="evidence" value="ECO:0007669"/>
    <property type="project" value="TreeGrafter"/>
</dbReference>
<dbReference type="EMBL" id="MU167320">
    <property type="protein sequence ID" value="KAG0143378.1"/>
    <property type="molecule type" value="Genomic_DNA"/>
</dbReference>
<keyword evidence="3" id="KW-0645">Protease</keyword>